<evidence type="ECO:0000256" key="1">
    <source>
        <dbReference type="ARBA" id="ARBA00008932"/>
    </source>
</evidence>
<name>A0A6G1FAB2_9ORYZ</name>
<protein>
    <recommendedName>
        <fullName evidence="3">MSP domain-containing protein</fullName>
    </recommendedName>
</protein>
<comment type="similarity">
    <text evidence="1">Belongs to the VAMP-associated protein (VAP) (TC 9.B.17) family.</text>
</comment>
<dbReference type="InterPro" id="IPR000535">
    <property type="entry name" value="MSP_dom"/>
</dbReference>
<feature type="coiled-coil region" evidence="2">
    <location>
        <begin position="122"/>
        <end position="156"/>
    </location>
</feature>
<accession>A0A6G1FAB2</accession>
<dbReference type="GO" id="GO:0061817">
    <property type="term" value="P:endoplasmic reticulum-plasma membrane tethering"/>
    <property type="evidence" value="ECO:0007669"/>
    <property type="project" value="TreeGrafter"/>
</dbReference>
<gene>
    <name evidence="4" type="ORF">E2562_019264</name>
</gene>
<evidence type="ECO:0000259" key="3">
    <source>
        <dbReference type="PROSITE" id="PS50202"/>
    </source>
</evidence>
<evidence type="ECO:0000256" key="2">
    <source>
        <dbReference type="SAM" id="Coils"/>
    </source>
</evidence>
<dbReference type="GO" id="GO:0005789">
    <property type="term" value="C:endoplasmic reticulum membrane"/>
    <property type="evidence" value="ECO:0007669"/>
    <property type="project" value="InterPro"/>
</dbReference>
<dbReference type="Pfam" id="PF00635">
    <property type="entry name" value="Motile_Sperm"/>
    <property type="match status" value="1"/>
</dbReference>
<dbReference type="Gene3D" id="2.60.40.10">
    <property type="entry name" value="Immunoglobulins"/>
    <property type="match status" value="1"/>
</dbReference>
<dbReference type="OrthoDB" id="264603at2759"/>
<dbReference type="InterPro" id="IPR016763">
    <property type="entry name" value="VAP"/>
</dbReference>
<reference evidence="4 5" key="1">
    <citation type="submission" date="2019-11" db="EMBL/GenBank/DDBJ databases">
        <title>Whole genome sequence of Oryza granulata.</title>
        <authorList>
            <person name="Li W."/>
        </authorList>
    </citation>
    <scope>NUCLEOTIDE SEQUENCE [LARGE SCALE GENOMIC DNA]</scope>
    <source>
        <strain evidence="5">cv. Menghai</strain>
        <tissue evidence="4">Leaf</tissue>
    </source>
</reference>
<dbReference type="PIRSF" id="PIRSF019693">
    <property type="entry name" value="VAMP-associated"/>
    <property type="match status" value="1"/>
</dbReference>
<proteinExistence type="inferred from homology"/>
<dbReference type="FunFam" id="2.60.40.10:FF:000813">
    <property type="entry name" value="Vesicle-associated protein 1-1"/>
    <property type="match status" value="1"/>
</dbReference>
<evidence type="ECO:0000313" key="5">
    <source>
        <dbReference type="Proteomes" id="UP000479710"/>
    </source>
</evidence>
<dbReference type="SUPFAM" id="SSF49354">
    <property type="entry name" value="PapD-like"/>
    <property type="match status" value="1"/>
</dbReference>
<dbReference type="GO" id="GO:0005886">
    <property type="term" value="C:plasma membrane"/>
    <property type="evidence" value="ECO:0007669"/>
    <property type="project" value="TreeGrafter"/>
</dbReference>
<feature type="domain" description="MSP" evidence="3">
    <location>
        <begin position="7"/>
        <end position="127"/>
    </location>
</feature>
<evidence type="ECO:0000313" key="4">
    <source>
        <dbReference type="EMBL" id="KAF0933804.1"/>
    </source>
</evidence>
<keyword evidence="5" id="KW-1185">Reference proteome</keyword>
<sequence>MGGGGTLISVYPEELTFLFELDKPCYCNLKVVNNSEHHVAFKVKTTSPRKYFVRPNANIVQPWDSCTITITLQAQKEYPPEMQCKDKFLIQSTRVAASTDMDEIPPDTFNKEIDKVIEEMKLKMLKNASIEEIQTIQRLKDERDTTLQQNQQMQRCAQEA</sequence>
<dbReference type="Proteomes" id="UP000479710">
    <property type="component" value="Unassembled WGS sequence"/>
</dbReference>
<keyword evidence="2" id="KW-0175">Coiled coil</keyword>
<organism evidence="4 5">
    <name type="scientific">Oryza meyeriana var. granulata</name>
    <dbReference type="NCBI Taxonomy" id="110450"/>
    <lineage>
        <taxon>Eukaryota</taxon>
        <taxon>Viridiplantae</taxon>
        <taxon>Streptophyta</taxon>
        <taxon>Embryophyta</taxon>
        <taxon>Tracheophyta</taxon>
        <taxon>Spermatophyta</taxon>
        <taxon>Magnoliopsida</taxon>
        <taxon>Liliopsida</taxon>
        <taxon>Poales</taxon>
        <taxon>Poaceae</taxon>
        <taxon>BOP clade</taxon>
        <taxon>Oryzoideae</taxon>
        <taxon>Oryzeae</taxon>
        <taxon>Oryzinae</taxon>
        <taxon>Oryza</taxon>
        <taxon>Oryza meyeriana</taxon>
    </lineage>
</organism>
<dbReference type="PANTHER" id="PTHR10809">
    <property type="entry name" value="VESICLE-ASSOCIATED MEMBRANE PROTEIN-ASSOCIATED PROTEIN"/>
    <property type="match status" value="1"/>
</dbReference>
<dbReference type="EMBL" id="SPHZ02000001">
    <property type="protein sequence ID" value="KAF0933804.1"/>
    <property type="molecule type" value="Genomic_DNA"/>
</dbReference>
<dbReference type="InterPro" id="IPR013783">
    <property type="entry name" value="Ig-like_fold"/>
</dbReference>
<dbReference type="PANTHER" id="PTHR10809:SF42">
    <property type="entry name" value="VESICLE-ASSOCIATED PROTEIN 2-1"/>
    <property type="match status" value="1"/>
</dbReference>
<dbReference type="PROSITE" id="PS50202">
    <property type="entry name" value="MSP"/>
    <property type="match status" value="1"/>
</dbReference>
<dbReference type="GO" id="GO:0090158">
    <property type="term" value="P:endoplasmic reticulum membrane organization"/>
    <property type="evidence" value="ECO:0007669"/>
    <property type="project" value="TreeGrafter"/>
</dbReference>
<dbReference type="AlphaFoldDB" id="A0A6G1FAB2"/>
<dbReference type="InterPro" id="IPR008962">
    <property type="entry name" value="PapD-like_sf"/>
</dbReference>
<comment type="caution">
    <text evidence="4">The sequence shown here is derived from an EMBL/GenBank/DDBJ whole genome shotgun (WGS) entry which is preliminary data.</text>
</comment>